<dbReference type="RefSeq" id="WP_092374522.1">
    <property type="nucleotide sequence ID" value="NZ_FORX01000008.1"/>
</dbReference>
<dbReference type="InterPro" id="IPR009908">
    <property type="entry name" value="Methylamine_util_MauE"/>
</dbReference>
<dbReference type="STRING" id="52560.SAMN04488082_10824"/>
<dbReference type="UniPathway" id="UPA00895"/>
<dbReference type="Pfam" id="PF07291">
    <property type="entry name" value="MauE"/>
    <property type="match status" value="1"/>
</dbReference>
<dbReference type="AlphaFoldDB" id="A0A1I3ULK0"/>
<dbReference type="Proteomes" id="UP000198635">
    <property type="component" value="Unassembled WGS sequence"/>
</dbReference>
<evidence type="ECO:0000256" key="2">
    <source>
        <dbReference type="ARBA" id="ARBA00022692"/>
    </source>
</evidence>
<comment type="subcellular location">
    <subcellularLocation>
        <location evidence="1">Membrane</location>
        <topology evidence="1">Multi-pass membrane protein</topology>
    </subcellularLocation>
</comment>
<accession>A0A1I3ULK0</accession>
<dbReference type="EMBL" id="FORX01000008">
    <property type="protein sequence ID" value="SFJ83563.1"/>
    <property type="molecule type" value="Genomic_DNA"/>
</dbReference>
<gene>
    <name evidence="7" type="ORF">SAMN04488082_10824</name>
</gene>
<feature type="transmembrane region" description="Helical" evidence="5">
    <location>
        <begin position="81"/>
        <end position="102"/>
    </location>
</feature>
<protein>
    <submittedName>
        <fullName evidence="7">Methylamine utilisation protein MauE</fullName>
    </submittedName>
</protein>
<organism evidence="7 8">
    <name type="scientific">Desulfomicrobium apsheronum</name>
    <dbReference type="NCBI Taxonomy" id="52560"/>
    <lineage>
        <taxon>Bacteria</taxon>
        <taxon>Pseudomonadati</taxon>
        <taxon>Thermodesulfobacteriota</taxon>
        <taxon>Desulfovibrionia</taxon>
        <taxon>Desulfovibrionales</taxon>
        <taxon>Desulfomicrobiaceae</taxon>
        <taxon>Desulfomicrobium</taxon>
    </lineage>
</organism>
<evidence type="ECO:0000256" key="3">
    <source>
        <dbReference type="ARBA" id="ARBA00022989"/>
    </source>
</evidence>
<reference evidence="8" key="1">
    <citation type="submission" date="2016-10" db="EMBL/GenBank/DDBJ databases">
        <authorList>
            <person name="Varghese N."/>
            <person name="Submissions S."/>
        </authorList>
    </citation>
    <scope>NUCLEOTIDE SEQUENCE [LARGE SCALE GENOMIC DNA]</scope>
    <source>
        <strain evidence="8">DSM 5918</strain>
    </source>
</reference>
<evidence type="ECO:0000256" key="5">
    <source>
        <dbReference type="SAM" id="Phobius"/>
    </source>
</evidence>
<evidence type="ECO:0000256" key="4">
    <source>
        <dbReference type="ARBA" id="ARBA00023136"/>
    </source>
</evidence>
<evidence type="ECO:0000259" key="6">
    <source>
        <dbReference type="Pfam" id="PF07291"/>
    </source>
</evidence>
<proteinExistence type="predicted"/>
<dbReference type="OrthoDB" id="9809646at2"/>
<feature type="domain" description="Methylamine utilisation protein MauE" evidence="6">
    <location>
        <begin position="13"/>
        <end position="135"/>
    </location>
</feature>
<feature type="transmembrane region" description="Helical" evidence="5">
    <location>
        <begin position="12"/>
        <end position="31"/>
    </location>
</feature>
<keyword evidence="2 5" id="KW-0812">Transmembrane</keyword>
<dbReference type="GO" id="GO:0016020">
    <property type="term" value="C:membrane"/>
    <property type="evidence" value="ECO:0007669"/>
    <property type="project" value="UniProtKB-SubCell"/>
</dbReference>
<sequence>MIPRLKHILTHPLLALILRLYLAGIFIYASLHKINFPAEFADNIAGYLIVPYWLINPLAVFMPWLELVCGLFLLAGVRVRAASLLIGGMLAMFTVAVLVALIQDTPIGCGCFQTVGEPISWWTVLRDLGWLAMTAHVYFYDRLIHLDRLFMLKPEELGL</sequence>
<evidence type="ECO:0000256" key="1">
    <source>
        <dbReference type="ARBA" id="ARBA00004141"/>
    </source>
</evidence>
<keyword evidence="8" id="KW-1185">Reference proteome</keyword>
<keyword evidence="3 5" id="KW-1133">Transmembrane helix</keyword>
<keyword evidence="4 5" id="KW-0472">Membrane</keyword>
<evidence type="ECO:0000313" key="8">
    <source>
        <dbReference type="Proteomes" id="UP000198635"/>
    </source>
</evidence>
<dbReference type="GO" id="GO:0030416">
    <property type="term" value="P:methylamine metabolic process"/>
    <property type="evidence" value="ECO:0007669"/>
    <property type="project" value="InterPro"/>
</dbReference>
<evidence type="ECO:0000313" key="7">
    <source>
        <dbReference type="EMBL" id="SFJ83563.1"/>
    </source>
</evidence>
<name>A0A1I3ULK0_9BACT</name>
<feature type="transmembrane region" description="Helical" evidence="5">
    <location>
        <begin position="51"/>
        <end position="74"/>
    </location>
</feature>